<dbReference type="Gene3D" id="2.30.320.10">
    <property type="entry name" value="YwqG-like"/>
    <property type="match status" value="1"/>
</dbReference>
<dbReference type="Pfam" id="PF09234">
    <property type="entry name" value="DUF1963"/>
    <property type="match status" value="1"/>
</dbReference>
<dbReference type="PANTHER" id="PTHR36436">
    <property type="entry name" value="SLL5081 PROTEIN"/>
    <property type="match status" value="1"/>
</dbReference>
<dbReference type="PANTHER" id="PTHR36436:SF6">
    <property type="entry name" value="SLL5081 PROTEIN"/>
    <property type="match status" value="1"/>
</dbReference>
<comment type="caution">
    <text evidence="1">The sequence shown here is derived from an EMBL/GenBank/DDBJ whole genome shotgun (WGS) entry which is preliminary data.</text>
</comment>
<dbReference type="SUPFAM" id="SSF103032">
    <property type="entry name" value="Hypothetical protein YwqG"/>
    <property type="match status" value="1"/>
</dbReference>
<sequence>MKCNKKFVWSFNDRTSIYLDDCNVLDGGELFQFSSELEAEAFFDQCVKELLADGWREQSIDNDEENKDFTLYQVDQIYLALESRLDEFANATAKPYIEITAHSTPETTLWQSKFGGLPYFPKHLEYPTTPDGIPLNLLAQINFAETPKIEDFPEKGILQFYIDTAGEMTTYGLEDNPQLAQTTFRVLYFPEIDLNIDHLLNNFDFVPEFLGPLEEEQCLALTFAVKSHPISITDYQFKDFYKRYFSIFQQTNLTEAMKMSLEEIADDFIYEYREKYEHLLEGHRLGGYPGFAQDDRRYSFMQEEGYDFLLFQMDSEHEHSIMWGDMGVGHFFIQPSAIKRLDFSKVLYTYACS</sequence>
<proteinExistence type="predicted"/>
<dbReference type="InterPro" id="IPR035948">
    <property type="entry name" value="YwqG-like_sf"/>
</dbReference>
<dbReference type="RefSeq" id="WP_190905423.1">
    <property type="nucleotide sequence ID" value="NZ_JACJTQ010000003.1"/>
</dbReference>
<gene>
    <name evidence="1" type="ORF">H6G68_03785</name>
</gene>
<dbReference type="EMBL" id="JACJTQ010000003">
    <property type="protein sequence ID" value="MBD2690886.1"/>
    <property type="molecule type" value="Genomic_DNA"/>
</dbReference>
<organism evidence="1 2">
    <name type="scientific">Anabaena catenula FACHB-362</name>
    <dbReference type="NCBI Taxonomy" id="2692877"/>
    <lineage>
        <taxon>Bacteria</taxon>
        <taxon>Bacillati</taxon>
        <taxon>Cyanobacteriota</taxon>
        <taxon>Cyanophyceae</taxon>
        <taxon>Nostocales</taxon>
        <taxon>Nostocaceae</taxon>
        <taxon>Anabaena</taxon>
    </lineage>
</organism>
<evidence type="ECO:0000313" key="2">
    <source>
        <dbReference type="Proteomes" id="UP000660381"/>
    </source>
</evidence>
<dbReference type="Proteomes" id="UP000660381">
    <property type="component" value="Unassembled WGS sequence"/>
</dbReference>
<evidence type="ECO:0000313" key="1">
    <source>
        <dbReference type="EMBL" id="MBD2690886.1"/>
    </source>
</evidence>
<name>A0ABR8J164_9NOST</name>
<reference evidence="1 2" key="1">
    <citation type="journal article" date="2020" name="ISME J.">
        <title>Comparative genomics reveals insights into cyanobacterial evolution and habitat adaptation.</title>
        <authorList>
            <person name="Chen M.Y."/>
            <person name="Teng W.K."/>
            <person name="Zhao L."/>
            <person name="Hu C.X."/>
            <person name="Zhou Y.K."/>
            <person name="Han B.P."/>
            <person name="Song L.R."/>
            <person name="Shu W.S."/>
        </authorList>
    </citation>
    <scope>NUCLEOTIDE SEQUENCE [LARGE SCALE GENOMIC DNA]</scope>
    <source>
        <strain evidence="1 2">FACHB-362</strain>
    </source>
</reference>
<keyword evidence="2" id="KW-1185">Reference proteome</keyword>
<protein>
    <submittedName>
        <fullName evidence="1">DUF1963 domain-containing protein</fullName>
    </submittedName>
</protein>
<dbReference type="InterPro" id="IPR015315">
    <property type="entry name" value="DUF1963"/>
</dbReference>
<accession>A0ABR8J164</accession>